<keyword evidence="2" id="KW-1185">Reference proteome</keyword>
<dbReference type="EMBL" id="CM039432">
    <property type="protein sequence ID" value="KAI4333772.1"/>
    <property type="molecule type" value="Genomic_DNA"/>
</dbReference>
<evidence type="ECO:0000313" key="2">
    <source>
        <dbReference type="Proteomes" id="UP000828941"/>
    </source>
</evidence>
<reference evidence="1 2" key="1">
    <citation type="journal article" date="2022" name="DNA Res.">
        <title>Chromosomal-level genome assembly of the orchid tree Bauhinia variegata (Leguminosae; Cercidoideae) supports the allotetraploid origin hypothesis of Bauhinia.</title>
        <authorList>
            <person name="Zhong Y."/>
            <person name="Chen Y."/>
            <person name="Zheng D."/>
            <person name="Pang J."/>
            <person name="Liu Y."/>
            <person name="Luo S."/>
            <person name="Meng S."/>
            <person name="Qian L."/>
            <person name="Wei D."/>
            <person name="Dai S."/>
            <person name="Zhou R."/>
        </authorList>
    </citation>
    <scope>NUCLEOTIDE SEQUENCE [LARGE SCALE GENOMIC DNA]</scope>
    <source>
        <strain evidence="1">BV-YZ2020</strain>
    </source>
</reference>
<accession>A0ACB9NC93</accession>
<organism evidence="1 2">
    <name type="scientific">Bauhinia variegata</name>
    <name type="common">Purple orchid tree</name>
    <name type="synonym">Phanera variegata</name>
    <dbReference type="NCBI Taxonomy" id="167791"/>
    <lineage>
        <taxon>Eukaryota</taxon>
        <taxon>Viridiplantae</taxon>
        <taxon>Streptophyta</taxon>
        <taxon>Embryophyta</taxon>
        <taxon>Tracheophyta</taxon>
        <taxon>Spermatophyta</taxon>
        <taxon>Magnoliopsida</taxon>
        <taxon>eudicotyledons</taxon>
        <taxon>Gunneridae</taxon>
        <taxon>Pentapetalae</taxon>
        <taxon>rosids</taxon>
        <taxon>fabids</taxon>
        <taxon>Fabales</taxon>
        <taxon>Fabaceae</taxon>
        <taxon>Cercidoideae</taxon>
        <taxon>Cercideae</taxon>
        <taxon>Bauhiniinae</taxon>
        <taxon>Bauhinia</taxon>
    </lineage>
</organism>
<gene>
    <name evidence="1" type="ORF">L6164_018538</name>
</gene>
<proteinExistence type="predicted"/>
<dbReference type="Proteomes" id="UP000828941">
    <property type="component" value="Chromosome 7"/>
</dbReference>
<comment type="caution">
    <text evidence="1">The sequence shown here is derived from an EMBL/GenBank/DDBJ whole genome shotgun (WGS) entry which is preliminary data.</text>
</comment>
<sequence length="195" mass="21990">MSASDLATKEGSHGHQRMMVGIIVGSTVAVISGMLLVFYFVFKRRKNFTENKKLAGNINHINEEQNEDLELPLLELSRVASATDNFSIKNKLGEGGFGPVYKGILDDGQEIAVKKLSNSSGQGLNELKNEVILIAKLQHRNLVKLLGCCIEDEEKLLIYEYMPNKSLDYFIFDETRRKLLDWSKRFNIIIGIARV</sequence>
<name>A0ACB9NC93_BAUVA</name>
<protein>
    <submittedName>
        <fullName evidence="1">Uncharacterized protein</fullName>
    </submittedName>
</protein>
<evidence type="ECO:0000313" key="1">
    <source>
        <dbReference type="EMBL" id="KAI4333772.1"/>
    </source>
</evidence>